<dbReference type="EMBL" id="JAAXOX010000019">
    <property type="protein sequence ID" value="NKY24611.1"/>
    <property type="molecule type" value="Genomic_DNA"/>
</dbReference>
<dbReference type="AlphaFoldDB" id="A0A7X6R0Y3"/>
<gene>
    <name evidence="1" type="ORF">HGA03_18280</name>
</gene>
<organism evidence="1 2">
    <name type="scientific">Cellulomonas denverensis</name>
    <dbReference type="NCBI Taxonomy" id="264297"/>
    <lineage>
        <taxon>Bacteria</taxon>
        <taxon>Bacillati</taxon>
        <taxon>Actinomycetota</taxon>
        <taxon>Actinomycetes</taxon>
        <taxon>Micrococcales</taxon>
        <taxon>Cellulomonadaceae</taxon>
        <taxon>Cellulomonas</taxon>
    </lineage>
</organism>
<keyword evidence="2" id="KW-1185">Reference proteome</keyword>
<comment type="caution">
    <text evidence="1">The sequence shown here is derived from an EMBL/GenBank/DDBJ whole genome shotgun (WGS) entry which is preliminary data.</text>
</comment>
<sequence>MEKYGQHGDLVVSFLDEVAHQDLATWQAISDGPLDVTKDTVAATDAITKADIPEGVRRAVADLGTQAYAQLDLDPGDFPGPLQRGLIAIRINSAVFAIAGGSALERAHREILLRPFADHGFTSAAEALERVP</sequence>
<protein>
    <submittedName>
        <fullName evidence="1">Uncharacterized protein</fullName>
    </submittedName>
</protein>
<evidence type="ECO:0000313" key="2">
    <source>
        <dbReference type="Proteomes" id="UP000581206"/>
    </source>
</evidence>
<dbReference type="Proteomes" id="UP000581206">
    <property type="component" value="Unassembled WGS sequence"/>
</dbReference>
<proteinExistence type="predicted"/>
<evidence type="ECO:0000313" key="1">
    <source>
        <dbReference type="EMBL" id="NKY24611.1"/>
    </source>
</evidence>
<accession>A0A7X6R0Y3</accession>
<name>A0A7X6R0Y3_9CELL</name>
<reference evidence="1 2" key="1">
    <citation type="submission" date="2020-04" db="EMBL/GenBank/DDBJ databases">
        <title>MicrobeNet Type strains.</title>
        <authorList>
            <person name="Nicholson A.C."/>
        </authorList>
    </citation>
    <scope>NUCLEOTIDE SEQUENCE [LARGE SCALE GENOMIC DNA]</scope>
    <source>
        <strain evidence="1 2">ATCC BAA-788</strain>
    </source>
</reference>
<dbReference type="RefSeq" id="WP_168631732.1">
    <property type="nucleotide sequence ID" value="NZ_BONL01000011.1"/>
</dbReference>